<reference evidence="1 2" key="1">
    <citation type="submission" date="2021-12" db="EMBL/GenBank/DDBJ databases">
        <title>Genome sequencing of bacteria with rrn-lacking chromosome and rrn-plasmid.</title>
        <authorList>
            <person name="Anda M."/>
            <person name="Iwasaki W."/>
        </authorList>
    </citation>
    <scope>NUCLEOTIDE SEQUENCE [LARGE SCALE GENOMIC DNA]</scope>
    <source>
        <strain evidence="1 2">NBRC 15940</strain>
    </source>
</reference>
<evidence type="ECO:0000313" key="1">
    <source>
        <dbReference type="EMBL" id="GJM59843.1"/>
    </source>
</evidence>
<organism evidence="1 2">
    <name type="scientific">Persicobacter diffluens</name>
    <dbReference type="NCBI Taxonomy" id="981"/>
    <lineage>
        <taxon>Bacteria</taxon>
        <taxon>Pseudomonadati</taxon>
        <taxon>Bacteroidota</taxon>
        <taxon>Cytophagia</taxon>
        <taxon>Cytophagales</taxon>
        <taxon>Persicobacteraceae</taxon>
        <taxon>Persicobacter</taxon>
    </lineage>
</organism>
<dbReference type="AlphaFoldDB" id="A0AAN4VU98"/>
<comment type="caution">
    <text evidence="1">The sequence shown here is derived from an EMBL/GenBank/DDBJ whole genome shotgun (WGS) entry which is preliminary data.</text>
</comment>
<proteinExistence type="predicted"/>
<evidence type="ECO:0000313" key="2">
    <source>
        <dbReference type="Proteomes" id="UP001310022"/>
    </source>
</evidence>
<dbReference type="EMBL" id="BQKE01000001">
    <property type="protein sequence ID" value="GJM59843.1"/>
    <property type="molecule type" value="Genomic_DNA"/>
</dbReference>
<sequence length="63" mass="7083">MHHPNAARFLHLLHDRKIEGIVASSSQCYYTGREEGLSQAIIFLPDVKERGLVVLRGRGIRVA</sequence>
<dbReference type="Proteomes" id="UP001310022">
    <property type="component" value="Unassembled WGS sequence"/>
</dbReference>
<accession>A0AAN4VU98</accession>
<gene>
    <name evidence="1" type="ORF">PEDI_03950</name>
</gene>
<protein>
    <submittedName>
        <fullName evidence="1">Uncharacterized protein</fullName>
    </submittedName>
</protein>
<keyword evidence="2" id="KW-1185">Reference proteome</keyword>
<name>A0AAN4VU98_9BACT</name>